<sequence>MSEVQSVDPTVSRTKFEREVAQFREHETMHRQRGIFLLDATFPEVFVLLASPRVKPSVLIAGVVIDFANYDLRPPSVTFVNPFSREPFKAKDLPISMLRRQPMPDIPPEMAMAMAQQGQIQVTNIIQWHGPEEVPFLCLPGVREYHDNPAHTGDSWLLHRRSGEGSLHFILEQIWKYGVNPMEIQVNFNFVVAPLAHAIPQ</sequence>
<dbReference type="InterPro" id="IPR025873">
    <property type="entry name" value="Metal-bd_dom_prd"/>
</dbReference>
<geneLocation type="plasmid" evidence="2">
    <name>pNBC436</name>
</geneLocation>
<dbReference type="Pfam" id="PF14455">
    <property type="entry name" value="Metal_CEHH"/>
    <property type="match status" value="1"/>
</dbReference>
<gene>
    <name evidence="2" type="ORF">NWE54_26430</name>
</gene>
<feature type="domain" description="Metal binding" evidence="1">
    <location>
        <begin position="7"/>
        <end position="182"/>
    </location>
</feature>
<evidence type="ECO:0000313" key="2">
    <source>
        <dbReference type="EMBL" id="UZF90092.1"/>
    </source>
</evidence>
<accession>A0A9E7ZZD2</accession>
<name>A0A9E7ZZD2_9HYPH</name>
<dbReference type="AlphaFoldDB" id="A0A9E7ZZD2"/>
<organism evidence="2">
    <name type="scientific">Bosea sp. NBC_00436</name>
    <dbReference type="NCBI Taxonomy" id="2969620"/>
    <lineage>
        <taxon>Bacteria</taxon>
        <taxon>Pseudomonadati</taxon>
        <taxon>Pseudomonadota</taxon>
        <taxon>Alphaproteobacteria</taxon>
        <taxon>Hyphomicrobiales</taxon>
        <taxon>Boseaceae</taxon>
        <taxon>Bosea</taxon>
    </lineage>
</organism>
<protein>
    <recommendedName>
        <fullName evidence="1">Metal binding domain-containing protein</fullName>
    </recommendedName>
</protein>
<evidence type="ECO:0000259" key="1">
    <source>
        <dbReference type="Pfam" id="PF14455"/>
    </source>
</evidence>
<keyword evidence="2" id="KW-0614">Plasmid</keyword>
<reference evidence="2" key="1">
    <citation type="submission" date="2022-08" db="EMBL/GenBank/DDBJ databases">
        <title>Complete Genome Sequences of 2 Bosea sp. soil isolates.</title>
        <authorList>
            <person name="Alvarez Arevalo M."/>
            <person name="Sterndorff E.B."/>
            <person name="Faurdal D."/>
            <person name="Joergensen T.S."/>
            <person name="Weber T."/>
        </authorList>
    </citation>
    <scope>NUCLEOTIDE SEQUENCE</scope>
    <source>
        <strain evidence="2">NBC_00436</strain>
        <plasmid evidence="2">pNBC436</plasmid>
    </source>
</reference>
<proteinExistence type="predicted"/>
<dbReference type="EMBL" id="CP102775">
    <property type="protein sequence ID" value="UZF90092.1"/>
    <property type="molecule type" value="Genomic_DNA"/>
</dbReference>